<accession>A0ABP4BMW4</accession>
<comment type="caution">
    <text evidence="1">The sequence shown here is derived from an EMBL/GenBank/DDBJ whole genome shotgun (WGS) entry which is preliminary data.</text>
</comment>
<evidence type="ECO:0000313" key="1">
    <source>
        <dbReference type="EMBL" id="GAA0952095.1"/>
    </source>
</evidence>
<protein>
    <submittedName>
        <fullName evidence="1">Uncharacterized protein</fullName>
    </submittedName>
</protein>
<gene>
    <name evidence="1" type="ORF">GCM10009575_076950</name>
</gene>
<evidence type="ECO:0000313" key="2">
    <source>
        <dbReference type="Proteomes" id="UP001500418"/>
    </source>
</evidence>
<proteinExistence type="predicted"/>
<dbReference type="EMBL" id="BAAAID010000072">
    <property type="protein sequence ID" value="GAA0952095.1"/>
    <property type="molecule type" value="Genomic_DNA"/>
</dbReference>
<name>A0ABP4BMW4_9ACTN</name>
<dbReference type="Proteomes" id="UP001500418">
    <property type="component" value="Unassembled WGS sequence"/>
</dbReference>
<organism evidence="1 2">
    <name type="scientific">Streptomyces rhizosphaericus</name>
    <dbReference type="NCBI Taxonomy" id="114699"/>
    <lineage>
        <taxon>Bacteria</taxon>
        <taxon>Bacillati</taxon>
        <taxon>Actinomycetota</taxon>
        <taxon>Actinomycetes</taxon>
        <taxon>Kitasatosporales</taxon>
        <taxon>Streptomycetaceae</taxon>
        <taxon>Streptomyces</taxon>
        <taxon>Streptomyces violaceusniger group</taxon>
    </lineage>
</organism>
<keyword evidence="2" id="KW-1185">Reference proteome</keyword>
<sequence>MRIENTHSGARERERAAVAAAEAVRRALPCEGCGQERAAGLCEACGYRRETEALTVDAGLVAATWSADLDDADEVASVADRVRRPVEIDIAAARRAFMGLVEPGELDSEPTAAAAALAFAVLQAVQQTAPEYRRCALAMLGRTEEAEAEARRAYATEQKRRWFRANPNGADAVAAATKAH</sequence>
<reference evidence="2" key="1">
    <citation type="journal article" date="2019" name="Int. J. Syst. Evol. Microbiol.">
        <title>The Global Catalogue of Microorganisms (GCM) 10K type strain sequencing project: providing services to taxonomists for standard genome sequencing and annotation.</title>
        <authorList>
            <consortium name="The Broad Institute Genomics Platform"/>
            <consortium name="The Broad Institute Genome Sequencing Center for Infectious Disease"/>
            <person name="Wu L."/>
            <person name="Ma J."/>
        </authorList>
    </citation>
    <scope>NUCLEOTIDE SEQUENCE [LARGE SCALE GENOMIC DNA]</scope>
    <source>
        <strain evidence="2">JCM 11444</strain>
    </source>
</reference>